<dbReference type="Proteomes" id="UP000466692">
    <property type="component" value="Unassembled WGS sequence"/>
</dbReference>
<evidence type="ECO:0000313" key="1">
    <source>
        <dbReference type="EMBL" id="MYL53304.1"/>
    </source>
</evidence>
<organism evidence="1 2">
    <name type="scientific">Pontibacillus yanchengensis</name>
    <dbReference type="NCBI Taxonomy" id="462910"/>
    <lineage>
        <taxon>Bacteria</taxon>
        <taxon>Bacillati</taxon>
        <taxon>Bacillota</taxon>
        <taxon>Bacilli</taxon>
        <taxon>Bacillales</taxon>
        <taxon>Bacillaceae</taxon>
        <taxon>Pontibacillus</taxon>
    </lineage>
</organism>
<keyword evidence="2" id="KW-1185">Reference proteome</keyword>
<proteinExistence type="predicted"/>
<reference evidence="1" key="1">
    <citation type="submission" date="2019-11" db="EMBL/GenBank/DDBJ databases">
        <title>Genome sequences of 17 halophilic strains isolated from different environments.</title>
        <authorList>
            <person name="Furrow R.E."/>
        </authorList>
    </citation>
    <scope>NUCLEOTIDE SEQUENCE</scope>
    <source>
        <strain evidence="1">22510_22_Filter</strain>
    </source>
</reference>
<protein>
    <submittedName>
        <fullName evidence="1">Uncharacterized protein</fullName>
    </submittedName>
</protein>
<name>A0ACC7VH96_9BACI</name>
<comment type="caution">
    <text evidence="1">The sequence shown here is derived from an EMBL/GenBank/DDBJ whole genome shotgun (WGS) entry which is preliminary data.</text>
</comment>
<sequence length="60" mass="7043">MTVLNASKVEWISYDVKGEVERLLGENEVFKRKAKEAANDDDYVYYNERAAEIETEFFSM</sequence>
<accession>A0ACC7VH96</accession>
<gene>
    <name evidence="1" type="ORF">GLW08_08125</name>
</gene>
<evidence type="ECO:0000313" key="2">
    <source>
        <dbReference type="Proteomes" id="UP000466692"/>
    </source>
</evidence>
<dbReference type="EMBL" id="WMEU01000002">
    <property type="protein sequence ID" value="MYL53304.1"/>
    <property type="molecule type" value="Genomic_DNA"/>
</dbReference>